<keyword evidence="3" id="KW-1185">Reference proteome</keyword>
<keyword evidence="1" id="KW-0812">Transmembrane</keyword>
<feature type="transmembrane region" description="Helical" evidence="1">
    <location>
        <begin position="84"/>
        <end position="101"/>
    </location>
</feature>
<reference evidence="2 3" key="1">
    <citation type="submission" date="2018-01" db="EMBL/GenBank/DDBJ databases">
        <title>The complete genome sequence of Chromatium okenii LaCa, a purple sulfur bacterium with a turbulent life.</title>
        <authorList>
            <person name="Luedin S.M."/>
            <person name="Liechti N."/>
            <person name="Storelli N."/>
            <person name="Danza F."/>
            <person name="Wittwer M."/>
            <person name="Pothier J.F."/>
            <person name="Tonolla M.A."/>
        </authorList>
    </citation>
    <scope>NUCLEOTIDE SEQUENCE [LARGE SCALE GENOMIC DNA]</scope>
    <source>
        <strain evidence="2 3">LaCa</strain>
    </source>
</reference>
<sequence>MGVATMQHPFWCVKNGFYPQLNIGQVFMPPLIPAVAQLASGLFTVVTTTVTHINKQKIYSDTVEINKINRDKNNRNEEALNNKMKSFVWVIATIILGLFFWR</sequence>
<protein>
    <submittedName>
        <fullName evidence="2">Uncharacterized protein</fullName>
    </submittedName>
</protein>
<dbReference type="Proteomes" id="UP000239936">
    <property type="component" value="Unassembled WGS sequence"/>
</dbReference>
<gene>
    <name evidence="2" type="ORF">CXB77_01210</name>
</gene>
<dbReference type="AlphaFoldDB" id="A0A2S7XUV2"/>
<evidence type="ECO:0000313" key="3">
    <source>
        <dbReference type="Proteomes" id="UP000239936"/>
    </source>
</evidence>
<keyword evidence="1" id="KW-1133">Transmembrane helix</keyword>
<dbReference type="EMBL" id="PPGH01000010">
    <property type="protein sequence ID" value="PQJ97524.1"/>
    <property type="molecule type" value="Genomic_DNA"/>
</dbReference>
<keyword evidence="1" id="KW-0472">Membrane</keyword>
<proteinExistence type="predicted"/>
<accession>A0A2S7XUV2</accession>
<comment type="caution">
    <text evidence="2">The sequence shown here is derived from an EMBL/GenBank/DDBJ whole genome shotgun (WGS) entry which is preliminary data.</text>
</comment>
<organism evidence="2 3">
    <name type="scientific">Chromatium okenii</name>
    <dbReference type="NCBI Taxonomy" id="61644"/>
    <lineage>
        <taxon>Bacteria</taxon>
        <taxon>Pseudomonadati</taxon>
        <taxon>Pseudomonadota</taxon>
        <taxon>Gammaproteobacteria</taxon>
        <taxon>Chromatiales</taxon>
        <taxon>Chromatiaceae</taxon>
        <taxon>Chromatium</taxon>
    </lineage>
</organism>
<dbReference type="RefSeq" id="WP_146108630.1">
    <property type="nucleotide sequence ID" value="NZ_JAFLKP010000051.1"/>
</dbReference>
<name>A0A2S7XUV2_9GAMM</name>
<evidence type="ECO:0000313" key="2">
    <source>
        <dbReference type="EMBL" id="PQJ97524.1"/>
    </source>
</evidence>
<evidence type="ECO:0000256" key="1">
    <source>
        <dbReference type="SAM" id="Phobius"/>
    </source>
</evidence>